<evidence type="ECO:0000256" key="1">
    <source>
        <dbReference type="SAM" id="SignalP"/>
    </source>
</evidence>
<keyword evidence="1" id="KW-0732">Signal</keyword>
<dbReference type="EMBL" id="GBXM01035342">
    <property type="protein sequence ID" value="JAH73235.1"/>
    <property type="molecule type" value="Transcribed_RNA"/>
</dbReference>
<reference evidence="2" key="2">
    <citation type="journal article" date="2015" name="Fish Shellfish Immunol.">
        <title>Early steps in the European eel (Anguilla anguilla)-Vibrio vulnificus interaction in the gills: Role of the RtxA13 toxin.</title>
        <authorList>
            <person name="Callol A."/>
            <person name="Pajuelo D."/>
            <person name="Ebbesson L."/>
            <person name="Teles M."/>
            <person name="MacKenzie S."/>
            <person name="Amaro C."/>
        </authorList>
    </citation>
    <scope>NUCLEOTIDE SEQUENCE</scope>
</reference>
<evidence type="ECO:0000313" key="2">
    <source>
        <dbReference type="EMBL" id="JAH73235.1"/>
    </source>
</evidence>
<sequence length="50" mass="5682">MSISEILFCVLSGANAYLCSVLYPRSMKDRPRFSAPYTYDPNDVRSHVLP</sequence>
<reference evidence="2" key="1">
    <citation type="submission" date="2014-11" db="EMBL/GenBank/DDBJ databases">
        <authorList>
            <person name="Amaro Gonzalez C."/>
        </authorList>
    </citation>
    <scope>NUCLEOTIDE SEQUENCE</scope>
</reference>
<feature type="chain" id="PRO_5002434283" evidence="1">
    <location>
        <begin position="17"/>
        <end position="50"/>
    </location>
</feature>
<name>A0A0E9V721_ANGAN</name>
<dbReference type="AlphaFoldDB" id="A0A0E9V721"/>
<feature type="signal peptide" evidence="1">
    <location>
        <begin position="1"/>
        <end position="16"/>
    </location>
</feature>
<proteinExistence type="predicted"/>
<organism evidence="2">
    <name type="scientific">Anguilla anguilla</name>
    <name type="common">European freshwater eel</name>
    <name type="synonym">Muraena anguilla</name>
    <dbReference type="NCBI Taxonomy" id="7936"/>
    <lineage>
        <taxon>Eukaryota</taxon>
        <taxon>Metazoa</taxon>
        <taxon>Chordata</taxon>
        <taxon>Craniata</taxon>
        <taxon>Vertebrata</taxon>
        <taxon>Euteleostomi</taxon>
        <taxon>Actinopterygii</taxon>
        <taxon>Neopterygii</taxon>
        <taxon>Teleostei</taxon>
        <taxon>Anguilliformes</taxon>
        <taxon>Anguillidae</taxon>
        <taxon>Anguilla</taxon>
    </lineage>
</organism>
<protein>
    <submittedName>
        <fullName evidence="2">Uncharacterized protein</fullName>
    </submittedName>
</protein>
<accession>A0A0E9V721</accession>